<feature type="compositionally biased region" description="Basic and acidic residues" evidence="1">
    <location>
        <begin position="159"/>
        <end position="169"/>
    </location>
</feature>
<sequence length="188" mass="20373">MLGGDEDEELPKGKKTTEETIDDSIPNEHEIMKASLFAEDEEDMFQEPPAVMKSSEVSSPRIVLPQSRTSVGGLLQARFSSGLFSLPDSPRPPPPDSSEPPRWAGSSSFLLPQRPPEPSVRTVGSGGSGAPCPSKTPSLRGRGRSFRVGWGPGWTLVHSGERISSEEKNTNNLTKNEFSFLPSARSRP</sequence>
<dbReference type="OrthoDB" id="3797628at2759"/>
<feature type="region of interest" description="Disordered" evidence="1">
    <location>
        <begin position="82"/>
        <end position="188"/>
    </location>
</feature>
<gene>
    <name evidence="2" type="ORF">F7725_006376</name>
</gene>
<evidence type="ECO:0000313" key="3">
    <source>
        <dbReference type="Proteomes" id="UP000518266"/>
    </source>
</evidence>
<organism evidence="2 3">
    <name type="scientific">Dissostichus mawsoni</name>
    <name type="common">Antarctic cod</name>
    <dbReference type="NCBI Taxonomy" id="36200"/>
    <lineage>
        <taxon>Eukaryota</taxon>
        <taxon>Metazoa</taxon>
        <taxon>Chordata</taxon>
        <taxon>Craniata</taxon>
        <taxon>Vertebrata</taxon>
        <taxon>Euteleostomi</taxon>
        <taxon>Actinopterygii</taxon>
        <taxon>Neopterygii</taxon>
        <taxon>Teleostei</taxon>
        <taxon>Neoteleostei</taxon>
        <taxon>Acanthomorphata</taxon>
        <taxon>Eupercaria</taxon>
        <taxon>Perciformes</taxon>
        <taxon>Notothenioidei</taxon>
        <taxon>Nototheniidae</taxon>
        <taxon>Dissostichus</taxon>
    </lineage>
</organism>
<dbReference type="EMBL" id="JAAKFY010000020">
    <property type="protein sequence ID" value="KAF3840514.1"/>
    <property type="molecule type" value="Genomic_DNA"/>
</dbReference>
<feature type="compositionally biased region" description="Pro residues" evidence="1">
    <location>
        <begin position="89"/>
        <end position="98"/>
    </location>
</feature>
<dbReference type="AlphaFoldDB" id="A0A7J5XTQ9"/>
<evidence type="ECO:0000313" key="2">
    <source>
        <dbReference type="EMBL" id="KAF3840514.1"/>
    </source>
</evidence>
<name>A0A7J5XTQ9_DISMA</name>
<evidence type="ECO:0000256" key="1">
    <source>
        <dbReference type="SAM" id="MobiDB-lite"/>
    </source>
</evidence>
<dbReference type="Proteomes" id="UP000518266">
    <property type="component" value="Unassembled WGS sequence"/>
</dbReference>
<protein>
    <submittedName>
        <fullName evidence="2">Uncharacterized protein</fullName>
    </submittedName>
</protein>
<feature type="region of interest" description="Disordered" evidence="1">
    <location>
        <begin position="1"/>
        <end position="64"/>
    </location>
</feature>
<reference evidence="2 3" key="1">
    <citation type="submission" date="2020-03" db="EMBL/GenBank/DDBJ databases">
        <title>Dissostichus mawsoni Genome sequencing and assembly.</title>
        <authorList>
            <person name="Park H."/>
        </authorList>
    </citation>
    <scope>NUCLEOTIDE SEQUENCE [LARGE SCALE GENOMIC DNA]</scope>
    <source>
        <strain evidence="2">DM0001</strain>
        <tissue evidence="2">Muscle</tissue>
    </source>
</reference>
<comment type="caution">
    <text evidence="2">The sequence shown here is derived from an EMBL/GenBank/DDBJ whole genome shotgun (WGS) entry which is preliminary data.</text>
</comment>
<keyword evidence="3" id="KW-1185">Reference proteome</keyword>
<proteinExistence type="predicted"/>
<accession>A0A7J5XTQ9</accession>